<evidence type="ECO:0000313" key="2">
    <source>
        <dbReference type="Proteomes" id="UP000075573"/>
    </source>
</evidence>
<organism evidence="1 2">
    <name type="scientific">Gluconobacter potus</name>
    <dbReference type="NCBI Taxonomy" id="2724927"/>
    <lineage>
        <taxon>Bacteria</taxon>
        <taxon>Pseudomonadati</taxon>
        <taxon>Pseudomonadota</taxon>
        <taxon>Alphaproteobacteria</taxon>
        <taxon>Acetobacterales</taxon>
        <taxon>Acetobacteraceae</taxon>
        <taxon>Gluconobacter</taxon>
    </lineage>
</organism>
<dbReference type="SUPFAM" id="SSF52540">
    <property type="entry name" value="P-loop containing nucleoside triphosphate hydrolases"/>
    <property type="match status" value="1"/>
</dbReference>
<reference evidence="1 2" key="1">
    <citation type="submission" date="2015-06" db="EMBL/GenBank/DDBJ databases">
        <title>Improved classification and identification of acetic acid bacteria using matrix-assisted laser desorption/ionization time-of-flight mass spectrometry; Gluconobacter nephelii and Gluconobacter uchimurae are later heterotypic synonyms of Gluconobacter japonicus and Gluconobacter oxydans, respectively.</title>
        <authorList>
            <person name="Li L."/>
            <person name="Cleenwerck I."/>
            <person name="De Vuyst L."/>
            <person name="Vandamme P."/>
        </authorList>
    </citation>
    <scope>NUCLEOTIDE SEQUENCE [LARGE SCALE GENOMIC DNA]</scope>
    <source>
        <strain evidence="1 2">LMG 1764</strain>
    </source>
</reference>
<dbReference type="AlphaFoldDB" id="A0A149QSB5"/>
<accession>A0A149QSB5</accession>
<proteinExistence type="predicted"/>
<dbReference type="PATRIC" id="fig|442.7.peg.3451"/>
<protein>
    <submittedName>
        <fullName evidence="1">Uncharacterized protein</fullName>
    </submittedName>
</protein>
<dbReference type="RefSeq" id="WP_062497445.1">
    <property type="nucleotide sequence ID" value="NZ_LHZB01000118.1"/>
</dbReference>
<name>A0A149QSB5_9PROT</name>
<evidence type="ECO:0000313" key="1">
    <source>
        <dbReference type="EMBL" id="KXV00151.1"/>
    </source>
</evidence>
<sequence>MSLSTFIKDLVGGASSASRHSMSSYCFVETVQGSNLVMKDGSLATIVSFNGSSRLVGERELNSITRQAAMSLAPLLSTAGHALQVVFTRNPDTSEEIVKNMVLPSRTVAQRLGLNLDDLFDEQEGNLSRFIVNETIFFVLWTRTSLISSDDAKRDTEERKAKQREVFGDLLGSAPDMQNLFAVGQTLLSRHETFVETFLNAMSQLRLKFTELSGVEALRAIHNGIYTDKIGKTWTPRIPLSEEQERDLTRNSGSKKRGVWLRPDVQDNMAFLLWPRVEDQIFHEGAEYERGDIIRIGHQFFACCDMTGGPQRLHDFSNLISRMKIGKEEFPWRVAFTIEGDGLSTFRIRKMLASVVRFSNKGVNGPIATAFEWLQSLADSGKGLEATIARIRLSFSTWSPVSAGLRQIERRSNALQRAVESWGFCEVSPSPGDPLAGVLSSVPALDIASTAPSGAAPLPDILYTLPWQREASPFPSGSVLLRTDDGRPFLYEMGSSQQDGFVDLIFAVPGRGKSVLLNTTNLAFCLSPNATSGVGGSMLPMVRIIDIGPSAAGLISLLKNALPAHRRHEAVYREMKMTTDEAINPLDTPLGCRKPLEMDKTFLKNFLTVLGTPDGELKPPAFLSDVISAMIDEVYKQLSDREKRGNMPRIYAAGEDREVDEGIVRYGLPQPETWWQLVDMFMFEAHDDHLAALAQRHAVPRLEDMLSLESNSITDVYGNAPAGNGSITTIETFKMMISSAIREYSVLSQPTRFDLGNARVVALNLQSVTSGGGGASGVKRCAVMYMLASFIMTKDFYHNPKILNQFDERYRDFHTTRIQRIRETPKRIVFDEFHRTAPAPNVRLQVVEYMREGRKWDIQIALASQLLGDFDKDMVSLSTSKWLLGVETATDVDECIKKFELSASAANILRYKLKGPRTNGSGAPILNLLTLKSGVEEHYLINTLGAQMAWAFSTTAQDVNLRERLYVKLGPELARTMLARRYPKGSAKADIQARNAAKAELGVTGEDADMSVIDEVAAEIEEMAAKLAA</sequence>
<dbReference type="Gene3D" id="3.40.50.300">
    <property type="entry name" value="P-loop containing nucleotide triphosphate hydrolases"/>
    <property type="match status" value="1"/>
</dbReference>
<gene>
    <name evidence="1" type="ORF">AD929_13185</name>
</gene>
<dbReference type="Proteomes" id="UP000075573">
    <property type="component" value="Unassembled WGS sequence"/>
</dbReference>
<dbReference type="InterPro" id="IPR027417">
    <property type="entry name" value="P-loop_NTPase"/>
</dbReference>
<comment type="caution">
    <text evidence="1">The sequence shown here is derived from an EMBL/GenBank/DDBJ whole genome shotgun (WGS) entry which is preliminary data.</text>
</comment>
<dbReference type="EMBL" id="LHZB01000118">
    <property type="protein sequence ID" value="KXV00151.1"/>
    <property type="molecule type" value="Genomic_DNA"/>
</dbReference>